<dbReference type="GO" id="GO:0003677">
    <property type="term" value="F:DNA binding"/>
    <property type="evidence" value="ECO:0007669"/>
    <property type="project" value="UniProtKB-KW"/>
</dbReference>
<comment type="caution">
    <text evidence="1">The sequence shown here is derived from an EMBL/GenBank/DDBJ whole genome shotgun (WGS) entry which is preliminary data.</text>
</comment>
<dbReference type="Pfam" id="PF06224">
    <property type="entry name" value="AlkZ-like"/>
    <property type="match status" value="1"/>
</dbReference>
<dbReference type="Proteomes" id="UP001596139">
    <property type="component" value="Unassembled WGS sequence"/>
</dbReference>
<evidence type="ECO:0000313" key="2">
    <source>
        <dbReference type="Proteomes" id="UP001596139"/>
    </source>
</evidence>
<accession>A0ABW1MNW8</accession>
<dbReference type="PANTHER" id="PTHR38479:SF2">
    <property type="entry name" value="WINGED HELIX DNA-BINDING DOMAIN-CONTAINING PROTEIN"/>
    <property type="match status" value="1"/>
</dbReference>
<dbReference type="InterPro" id="IPR009351">
    <property type="entry name" value="AlkZ-like"/>
</dbReference>
<protein>
    <submittedName>
        <fullName evidence="1">Winged helix DNA-binding domain-containing protein</fullName>
    </submittedName>
</protein>
<dbReference type="RefSeq" id="WP_078649028.1">
    <property type="nucleotide sequence ID" value="NZ_JBHSPX010000006.1"/>
</dbReference>
<organism evidence="1 2">
    <name type="scientific">Streptomyces ochraceiscleroticus</name>
    <dbReference type="NCBI Taxonomy" id="47761"/>
    <lineage>
        <taxon>Bacteria</taxon>
        <taxon>Bacillati</taxon>
        <taxon>Actinomycetota</taxon>
        <taxon>Actinomycetes</taxon>
        <taxon>Kitasatosporales</taxon>
        <taxon>Streptomycetaceae</taxon>
        <taxon>Streptomyces</taxon>
    </lineage>
</organism>
<proteinExistence type="predicted"/>
<keyword evidence="1" id="KW-0238">DNA-binding</keyword>
<gene>
    <name evidence="1" type="ORF">ACFP4F_19435</name>
</gene>
<evidence type="ECO:0000313" key="1">
    <source>
        <dbReference type="EMBL" id="MFC6064709.1"/>
    </source>
</evidence>
<keyword evidence="2" id="KW-1185">Reference proteome</keyword>
<reference evidence="2" key="1">
    <citation type="journal article" date="2019" name="Int. J. Syst. Evol. Microbiol.">
        <title>The Global Catalogue of Microorganisms (GCM) 10K type strain sequencing project: providing services to taxonomists for standard genome sequencing and annotation.</title>
        <authorList>
            <consortium name="The Broad Institute Genomics Platform"/>
            <consortium name="The Broad Institute Genome Sequencing Center for Infectious Disease"/>
            <person name="Wu L."/>
            <person name="Ma J."/>
        </authorList>
    </citation>
    <scope>NUCLEOTIDE SEQUENCE [LARGE SCALE GENOMIC DNA]</scope>
    <source>
        <strain evidence="2">CGMCC 1.15180</strain>
    </source>
</reference>
<sequence length="380" mass="40066">MNRTLKVRQGQVLAWRLRQQSLVPRGAASVAELAGRLAGVQAQVASSAELAVATRRSDPAPGAVDAALADRSVVRTWAMRGTLHLLPAPETGAYLSLLGAARTWEKPSWQKAFGVSPRQLAALGEAVDEALDGRQLTREELVAAVCSRKDLAGLGEQLSSGWSAVLKPLAWTGRLCQGLPRGRNVTFTAPHSWVPGWGGIPDPEEAAGTVISVYLGAHGPATPAAFDAWLLRGATRKAVLRGWFAALGDALTPVEVDGEPGAYIRSEDADALAAVRPSREVRLLAGFDQYVLGPGTADGRLVPAHHRKAVSRAAGWISPVVVHGGRVAGVWAFTDTAVEVGLFKDHVAEHGPVPDEGLAAEAAHLARCTGRDRPISVQEI</sequence>
<name>A0ABW1MNW8_9ACTN</name>
<dbReference type="EMBL" id="JBHSPX010000006">
    <property type="protein sequence ID" value="MFC6064709.1"/>
    <property type="molecule type" value="Genomic_DNA"/>
</dbReference>
<dbReference type="PANTHER" id="PTHR38479">
    <property type="entry name" value="LMO0824 PROTEIN"/>
    <property type="match status" value="1"/>
</dbReference>